<evidence type="ECO:0000313" key="3">
    <source>
        <dbReference type="Proteomes" id="UP001519332"/>
    </source>
</evidence>
<sequence length="82" mass="8683">MNRRKTPRLNKIAAPCDICGQIVPPRRGYLFRGESGSWAVIHPPAEWVGSPISGQRVGGCPPLPTESDNPASSDTTQAGEAA</sequence>
<feature type="region of interest" description="Disordered" evidence="1">
    <location>
        <begin position="50"/>
        <end position="82"/>
    </location>
</feature>
<keyword evidence="3" id="KW-1185">Reference proteome</keyword>
<name>A0ABS4T961_9PSEU</name>
<comment type="caution">
    <text evidence="2">The sequence shown here is derived from an EMBL/GenBank/DDBJ whole genome shotgun (WGS) entry which is preliminary data.</text>
</comment>
<accession>A0ABS4T961</accession>
<dbReference type="RefSeq" id="WP_209634658.1">
    <property type="nucleotide sequence ID" value="NZ_JAGINW010000001.1"/>
</dbReference>
<organism evidence="2 3">
    <name type="scientific">Kibdelosporangium banguiense</name>
    <dbReference type="NCBI Taxonomy" id="1365924"/>
    <lineage>
        <taxon>Bacteria</taxon>
        <taxon>Bacillati</taxon>
        <taxon>Actinomycetota</taxon>
        <taxon>Actinomycetes</taxon>
        <taxon>Pseudonocardiales</taxon>
        <taxon>Pseudonocardiaceae</taxon>
        <taxon>Kibdelosporangium</taxon>
    </lineage>
</organism>
<feature type="compositionally biased region" description="Polar residues" evidence="1">
    <location>
        <begin position="66"/>
        <end position="82"/>
    </location>
</feature>
<evidence type="ECO:0000256" key="1">
    <source>
        <dbReference type="SAM" id="MobiDB-lite"/>
    </source>
</evidence>
<protein>
    <submittedName>
        <fullName evidence="2">Uncharacterized protein</fullName>
    </submittedName>
</protein>
<evidence type="ECO:0000313" key="2">
    <source>
        <dbReference type="EMBL" id="MBP2320469.1"/>
    </source>
</evidence>
<dbReference type="EMBL" id="JAGINW010000001">
    <property type="protein sequence ID" value="MBP2320469.1"/>
    <property type="molecule type" value="Genomic_DNA"/>
</dbReference>
<dbReference type="Proteomes" id="UP001519332">
    <property type="component" value="Unassembled WGS sequence"/>
</dbReference>
<gene>
    <name evidence="2" type="ORF">JOF56_000854</name>
</gene>
<proteinExistence type="predicted"/>
<reference evidence="2 3" key="1">
    <citation type="submission" date="2021-03" db="EMBL/GenBank/DDBJ databases">
        <title>Sequencing the genomes of 1000 actinobacteria strains.</title>
        <authorList>
            <person name="Klenk H.-P."/>
        </authorList>
    </citation>
    <scope>NUCLEOTIDE SEQUENCE [LARGE SCALE GENOMIC DNA]</scope>
    <source>
        <strain evidence="2 3">DSM 46670</strain>
    </source>
</reference>